<accession>A0A1I3LSM8</accession>
<keyword evidence="4" id="KW-1185">Reference proteome</keyword>
<dbReference type="InterPro" id="IPR036282">
    <property type="entry name" value="Glutathione-S-Trfase_C_sf"/>
</dbReference>
<dbReference type="InterPro" id="IPR010987">
    <property type="entry name" value="Glutathione-S-Trfase_C-like"/>
</dbReference>
<evidence type="ECO:0000313" key="4">
    <source>
        <dbReference type="Proteomes" id="UP000199377"/>
    </source>
</evidence>
<organism evidence="3 4">
    <name type="scientific">Albimonas pacifica</name>
    <dbReference type="NCBI Taxonomy" id="1114924"/>
    <lineage>
        <taxon>Bacteria</taxon>
        <taxon>Pseudomonadati</taxon>
        <taxon>Pseudomonadota</taxon>
        <taxon>Alphaproteobacteria</taxon>
        <taxon>Rhodobacterales</taxon>
        <taxon>Paracoccaceae</taxon>
        <taxon>Albimonas</taxon>
    </lineage>
</organism>
<dbReference type="RefSeq" id="WP_092863432.1">
    <property type="nucleotide sequence ID" value="NZ_FOQH01000010.1"/>
</dbReference>
<dbReference type="SFLD" id="SFLDS00019">
    <property type="entry name" value="Glutathione_Transferase_(cytos"/>
    <property type="match status" value="1"/>
</dbReference>
<dbReference type="CDD" id="cd03056">
    <property type="entry name" value="GST_N_4"/>
    <property type="match status" value="1"/>
</dbReference>
<dbReference type="SUPFAM" id="SSF52833">
    <property type="entry name" value="Thioredoxin-like"/>
    <property type="match status" value="1"/>
</dbReference>
<evidence type="ECO:0000313" key="3">
    <source>
        <dbReference type="EMBL" id="SFI87693.1"/>
    </source>
</evidence>
<dbReference type="Gene3D" id="3.40.30.10">
    <property type="entry name" value="Glutaredoxin"/>
    <property type="match status" value="1"/>
</dbReference>
<dbReference type="InterPro" id="IPR040079">
    <property type="entry name" value="Glutathione_S-Trfase"/>
</dbReference>
<dbReference type="AlphaFoldDB" id="A0A1I3LSM8"/>
<keyword evidence="3" id="KW-0808">Transferase</keyword>
<evidence type="ECO:0000259" key="2">
    <source>
        <dbReference type="PROSITE" id="PS50405"/>
    </source>
</evidence>
<dbReference type="SUPFAM" id="SSF47616">
    <property type="entry name" value="GST C-terminal domain-like"/>
    <property type="match status" value="1"/>
</dbReference>
<dbReference type="OrthoDB" id="9810080at2"/>
<dbReference type="Pfam" id="PF13417">
    <property type="entry name" value="GST_N_3"/>
    <property type="match status" value="1"/>
</dbReference>
<name>A0A1I3LSM8_9RHOB</name>
<feature type="domain" description="GST N-terminal" evidence="1">
    <location>
        <begin position="2"/>
        <end position="84"/>
    </location>
</feature>
<dbReference type="EMBL" id="FOQH01000010">
    <property type="protein sequence ID" value="SFI87693.1"/>
    <property type="molecule type" value="Genomic_DNA"/>
</dbReference>
<evidence type="ECO:0000259" key="1">
    <source>
        <dbReference type="PROSITE" id="PS50404"/>
    </source>
</evidence>
<dbReference type="Gene3D" id="1.20.1050.10">
    <property type="match status" value="1"/>
</dbReference>
<protein>
    <submittedName>
        <fullName evidence="3">Glutathione S-transferase</fullName>
    </submittedName>
</protein>
<reference evidence="3 4" key="1">
    <citation type="submission" date="2016-10" db="EMBL/GenBank/DDBJ databases">
        <authorList>
            <person name="de Groot N.N."/>
        </authorList>
    </citation>
    <scope>NUCLEOTIDE SEQUENCE [LARGE SCALE GENOMIC DNA]</scope>
    <source>
        <strain evidence="3 4">CGMCC 1.11030</strain>
    </source>
</reference>
<dbReference type="InterPro" id="IPR004045">
    <property type="entry name" value="Glutathione_S-Trfase_N"/>
</dbReference>
<dbReference type="STRING" id="1114924.SAMN05216258_110161"/>
<feature type="domain" description="GST C-terminal" evidence="2">
    <location>
        <begin position="87"/>
        <end position="212"/>
    </location>
</feature>
<dbReference type="Pfam" id="PF13410">
    <property type="entry name" value="GST_C_2"/>
    <property type="match status" value="1"/>
</dbReference>
<dbReference type="PANTHER" id="PTHR44051">
    <property type="entry name" value="GLUTATHIONE S-TRANSFERASE-RELATED"/>
    <property type="match status" value="1"/>
</dbReference>
<dbReference type="PROSITE" id="PS50405">
    <property type="entry name" value="GST_CTER"/>
    <property type="match status" value="1"/>
</dbReference>
<sequence>MPVYRLHHFPESGNSYKLALMLSLCGQSFEPVWTDFAAGVTRTPEWRATVNEMGEIPVLEEDGRKLTQTAPILLRLADRFGLYGPQTEEERFEILRWLFWDNHKLTGNLAPYRFLRAFVEAPDPADLRFLGRRLRDVLGVLEARLAASPFLALPRATVADVSACGYVIHSAQEHGFDWARSHPAVAAWLDRIRALPGWRAPYDLLPGPRMPLLDPARLEG</sequence>
<dbReference type="InterPro" id="IPR036249">
    <property type="entry name" value="Thioredoxin-like_sf"/>
</dbReference>
<proteinExistence type="predicted"/>
<dbReference type="Proteomes" id="UP000199377">
    <property type="component" value="Unassembled WGS sequence"/>
</dbReference>
<dbReference type="PANTHER" id="PTHR44051:SF2">
    <property type="entry name" value="HYPOTHETICAL GLUTATHIONE S-TRANSFERASE LIKE PROTEIN"/>
    <property type="match status" value="1"/>
</dbReference>
<dbReference type="GO" id="GO:0016740">
    <property type="term" value="F:transferase activity"/>
    <property type="evidence" value="ECO:0007669"/>
    <property type="project" value="UniProtKB-KW"/>
</dbReference>
<dbReference type="PROSITE" id="PS50404">
    <property type="entry name" value="GST_NTER"/>
    <property type="match status" value="1"/>
</dbReference>
<gene>
    <name evidence="3" type="ORF">SAMN05216258_110161</name>
</gene>